<feature type="compositionally biased region" description="Pro residues" evidence="1">
    <location>
        <begin position="92"/>
        <end position="145"/>
    </location>
</feature>
<keyword evidence="2" id="KW-1133">Transmembrane helix</keyword>
<name>H9B9C5_EIMTE</name>
<feature type="transmembrane region" description="Helical" evidence="2">
    <location>
        <begin position="35"/>
        <end position="55"/>
    </location>
</feature>
<reference evidence="3" key="1">
    <citation type="journal article" date="2012" name="BMC Genomics">
        <title>Characterisation of full-length cDNA sequences provides insights into the Eimeria tenella transcriptome.</title>
        <authorList>
            <person name="Amiruddin N."/>
            <person name="Lee X.W."/>
            <person name="Blake D.P."/>
            <person name="Suzuki Y."/>
            <person name="Tay Y.L."/>
            <person name="Lim L.S."/>
            <person name="Tomley F.M."/>
            <person name="Watanabe J."/>
            <person name="Sugimoto C."/>
            <person name="Wan K.L."/>
        </authorList>
    </citation>
    <scope>NUCLEOTIDE SEQUENCE</scope>
    <source>
        <strain evidence="3">Houghton</strain>
    </source>
</reference>
<keyword evidence="2" id="KW-0472">Membrane</keyword>
<sequence length="178" mass="19863">MGDLFLGTGNQLQKKNAVLHLHSITTRAFKGVDHISVVMLAAVVVVAVAMVFVLMQCFKLLHTTQNKANYKLPRRILVEKDKDMCNVDEAKPPPAPPPRLRPPIPPLPRRLRPPIPPPRLRPPIPPPRLRPPIPPPRLRPPPPPPVRDDWLFEFAQAKADHILVAQASCDSSEDDSLC</sequence>
<accession>H9B9C5</accession>
<feature type="region of interest" description="Disordered" evidence="1">
    <location>
        <begin position="83"/>
        <end position="149"/>
    </location>
</feature>
<evidence type="ECO:0000256" key="1">
    <source>
        <dbReference type="SAM" id="MobiDB-lite"/>
    </source>
</evidence>
<keyword evidence="2" id="KW-0812">Transmembrane</keyword>
<protein>
    <submittedName>
        <fullName evidence="3">Uncharacterized protein</fullName>
    </submittedName>
</protein>
<dbReference type="EMBL" id="JN987362">
    <property type="protein sequence ID" value="AET50585.1"/>
    <property type="molecule type" value="mRNA"/>
</dbReference>
<organism evidence="3">
    <name type="scientific">Eimeria tenella</name>
    <name type="common">Coccidian parasite</name>
    <dbReference type="NCBI Taxonomy" id="5802"/>
    <lineage>
        <taxon>Eukaryota</taxon>
        <taxon>Sar</taxon>
        <taxon>Alveolata</taxon>
        <taxon>Apicomplexa</taxon>
        <taxon>Conoidasida</taxon>
        <taxon>Coccidia</taxon>
        <taxon>Eucoccidiorida</taxon>
        <taxon>Eimeriorina</taxon>
        <taxon>Eimeriidae</taxon>
        <taxon>Eimeria</taxon>
    </lineage>
</organism>
<dbReference type="AlphaFoldDB" id="H9B9C5"/>
<proteinExistence type="evidence at transcript level"/>
<evidence type="ECO:0000313" key="3">
    <source>
        <dbReference type="EMBL" id="AET50585.1"/>
    </source>
</evidence>
<evidence type="ECO:0000256" key="2">
    <source>
        <dbReference type="SAM" id="Phobius"/>
    </source>
</evidence>